<proteinExistence type="predicted"/>
<feature type="non-terminal residue" evidence="1">
    <location>
        <position position="1"/>
    </location>
</feature>
<keyword evidence="2" id="KW-1185">Reference proteome</keyword>
<dbReference type="EMBL" id="AWWV01011690">
    <property type="protein sequence ID" value="OMO71181.1"/>
    <property type="molecule type" value="Genomic_DNA"/>
</dbReference>
<dbReference type="Proteomes" id="UP000188268">
    <property type="component" value="Unassembled WGS sequence"/>
</dbReference>
<comment type="caution">
    <text evidence="1">The sequence shown here is derived from an EMBL/GenBank/DDBJ whole genome shotgun (WGS) entry which is preliminary data.</text>
</comment>
<gene>
    <name evidence="1" type="ORF">CCACVL1_18380</name>
</gene>
<dbReference type="Gramene" id="OMO71181">
    <property type="protein sequence ID" value="OMO71181"/>
    <property type="gene ID" value="CCACVL1_18380"/>
</dbReference>
<dbReference type="AlphaFoldDB" id="A0A1R3HLS0"/>
<sequence length="71" mass="7916">VDIVNFNGNFLSRVRDIAGANLIILVVTKVKIGIFRHFVELNRAVRIGSWSNLSLQNEARSNSSRASNLSF</sequence>
<evidence type="ECO:0000313" key="1">
    <source>
        <dbReference type="EMBL" id="OMO71181.1"/>
    </source>
</evidence>
<evidence type="ECO:0000313" key="2">
    <source>
        <dbReference type="Proteomes" id="UP000188268"/>
    </source>
</evidence>
<name>A0A1R3HLS0_COCAP</name>
<accession>A0A1R3HLS0</accession>
<organism evidence="1 2">
    <name type="scientific">Corchorus capsularis</name>
    <name type="common">Jute</name>
    <dbReference type="NCBI Taxonomy" id="210143"/>
    <lineage>
        <taxon>Eukaryota</taxon>
        <taxon>Viridiplantae</taxon>
        <taxon>Streptophyta</taxon>
        <taxon>Embryophyta</taxon>
        <taxon>Tracheophyta</taxon>
        <taxon>Spermatophyta</taxon>
        <taxon>Magnoliopsida</taxon>
        <taxon>eudicotyledons</taxon>
        <taxon>Gunneridae</taxon>
        <taxon>Pentapetalae</taxon>
        <taxon>rosids</taxon>
        <taxon>malvids</taxon>
        <taxon>Malvales</taxon>
        <taxon>Malvaceae</taxon>
        <taxon>Grewioideae</taxon>
        <taxon>Apeibeae</taxon>
        <taxon>Corchorus</taxon>
    </lineage>
</organism>
<protein>
    <submittedName>
        <fullName evidence="1">NO-associated protein 1, chloroplastic/mitochondrial-like protein</fullName>
    </submittedName>
</protein>
<dbReference type="OrthoDB" id="1696305at2759"/>
<reference evidence="1 2" key="1">
    <citation type="submission" date="2013-09" db="EMBL/GenBank/DDBJ databases">
        <title>Corchorus capsularis genome sequencing.</title>
        <authorList>
            <person name="Alam M."/>
            <person name="Haque M.S."/>
            <person name="Islam M.S."/>
            <person name="Emdad E.M."/>
            <person name="Islam M.M."/>
            <person name="Ahmed B."/>
            <person name="Halim A."/>
            <person name="Hossen Q.M.M."/>
            <person name="Hossain M.Z."/>
            <person name="Ahmed R."/>
            <person name="Khan M.M."/>
            <person name="Islam R."/>
            <person name="Rashid M.M."/>
            <person name="Khan S.A."/>
            <person name="Rahman M.S."/>
            <person name="Alam M."/>
        </authorList>
    </citation>
    <scope>NUCLEOTIDE SEQUENCE [LARGE SCALE GENOMIC DNA]</scope>
    <source>
        <strain evidence="2">cv. CVL-1</strain>
        <tissue evidence="1">Whole seedling</tissue>
    </source>
</reference>
<dbReference type="STRING" id="210143.A0A1R3HLS0"/>